<evidence type="ECO:0000313" key="1">
    <source>
        <dbReference type="EMBL" id="SIT01543.1"/>
    </source>
</evidence>
<evidence type="ECO:0000313" key="2">
    <source>
        <dbReference type="Proteomes" id="UP000186221"/>
    </source>
</evidence>
<gene>
    <name evidence="1" type="ORF">SAMN05421580_108131</name>
</gene>
<keyword evidence="2" id="KW-1185">Reference proteome</keyword>
<sequence>MRLRALLVPKLGTIIVGQATNFVPNSHKVPENALARSLLDIP</sequence>
<accession>A0A1N7NT53</accession>
<dbReference type="STRING" id="453582.SAMN05421580_108131"/>
<organism evidence="1 2">
    <name type="scientific">Rhodobacter aestuarii</name>
    <dbReference type="NCBI Taxonomy" id="453582"/>
    <lineage>
        <taxon>Bacteria</taxon>
        <taxon>Pseudomonadati</taxon>
        <taxon>Pseudomonadota</taxon>
        <taxon>Alphaproteobacteria</taxon>
        <taxon>Rhodobacterales</taxon>
        <taxon>Rhodobacter group</taxon>
        <taxon>Rhodobacter</taxon>
    </lineage>
</organism>
<dbReference type="AlphaFoldDB" id="A0A1N7NT53"/>
<proteinExistence type="predicted"/>
<reference evidence="2" key="1">
    <citation type="submission" date="2017-01" db="EMBL/GenBank/DDBJ databases">
        <authorList>
            <person name="Varghese N."/>
            <person name="Submissions S."/>
        </authorList>
    </citation>
    <scope>NUCLEOTIDE SEQUENCE [LARGE SCALE GENOMIC DNA]</scope>
    <source>
        <strain evidence="2">DSM 19945</strain>
    </source>
</reference>
<dbReference type="Proteomes" id="UP000186221">
    <property type="component" value="Unassembled WGS sequence"/>
</dbReference>
<dbReference type="EMBL" id="FTOG01000008">
    <property type="protein sequence ID" value="SIT01543.1"/>
    <property type="molecule type" value="Genomic_DNA"/>
</dbReference>
<name>A0A1N7NT53_9RHOB</name>
<protein>
    <submittedName>
        <fullName evidence="1">Uncharacterized protein</fullName>
    </submittedName>
</protein>